<dbReference type="Gene3D" id="3.30.70.330">
    <property type="match status" value="1"/>
</dbReference>
<dbReference type="GO" id="GO:0010629">
    <property type="term" value="P:negative regulation of gene expression"/>
    <property type="evidence" value="ECO:0007669"/>
    <property type="project" value="UniProtKB-ARBA"/>
</dbReference>
<sequence>MSSAVAELEAGLQGMLALKPPGVSGSRITNITALCVANVQSESVLIQKIFTHFKRTPGTHKLGVLYVVDSVTRKWMDQAKAQGQPISMAAQDGTFAAGVYRVTELMPMLMNDIIVTAPEDQKEKIKKLVDIWEKGQTFPPSMVNSFKEKLSAPRPQNDSTTPPGSPPPNLLGTLASGSARPAAPPPPPPAMPNIMETLANIARQNATTAQSNPTLSAPAPVSAHHNPMFSPVGGLPSNGALQRAQQVPVQTLPQPGMPFLPTSQPAVQPVNMPSALNYAFPPPAQAPAAPAPALLSGGASNPAAAFNPTNPTVQLVAALVAQGMPIDKITSVIQMMGQGGAAPTAPLQQVAQPAQAPYGGPSSASGPAPWEAPRADDPRDRNGFHDGMRSPNRPRGRSRSRSPRGWDVHASPRGRGNDRGFEYGRVPSPTGRQRPDERERDRGRGGRMPEYRQRSPPGRRAQSPPARGDAVPEEKWVEYDTSIPSGCIKVYSRTLFVGGVTCSDNELRQIFDRFGQVQTCIVNKDKRHAFVKMFYRKDAEAAKIAMEDPRNQDLQLRTRWGVGFGPRDCSDYQSGISIIPITKLTDADRKWMLTAPYGGSGGRPIQTGLSVEEPDIEIGAGVSSKAISRRMQTDKGGNHGPKSSRRDDDAGPSPDGQGSDRAGSHDRGERVERGGGSGGGGGRWRHGRDRHRNHSGHNGDGRRDDRNDRMGGNDDPIVMDLPAGITMGPNGINYPPNFAFGTASH</sequence>
<dbReference type="InterPro" id="IPR012677">
    <property type="entry name" value="Nucleotide-bd_a/b_plait_sf"/>
</dbReference>
<reference evidence="11" key="2">
    <citation type="submission" date="2023-06" db="EMBL/GenBank/DDBJ databases">
        <authorList>
            <consortium name="Lawrence Berkeley National Laboratory"/>
            <person name="Haridas S."/>
            <person name="Hensen N."/>
            <person name="Bonometti L."/>
            <person name="Westerberg I."/>
            <person name="Brannstrom I.O."/>
            <person name="Guillou S."/>
            <person name="Cros-Aarteil S."/>
            <person name="Calhoun S."/>
            <person name="Kuo A."/>
            <person name="Mondo S."/>
            <person name="Pangilinan J."/>
            <person name="Riley R."/>
            <person name="Labutti K."/>
            <person name="Andreopoulos B."/>
            <person name="Lipzen A."/>
            <person name="Chen C."/>
            <person name="Yanf M."/>
            <person name="Daum C."/>
            <person name="Ng V."/>
            <person name="Clum A."/>
            <person name="Steindorff A."/>
            <person name="Ohm R."/>
            <person name="Martin F."/>
            <person name="Silar P."/>
            <person name="Natvig D."/>
            <person name="Lalanne C."/>
            <person name="Gautier V."/>
            <person name="Ament-Velasquez S.L."/>
            <person name="Kruys A."/>
            <person name="Hutchinson M.I."/>
            <person name="Powell A.J."/>
            <person name="Barry K."/>
            <person name="Miller A.N."/>
            <person name="Grigoriev I.V."/>
            <person name="Debuchy R."/>
            <person name="Gladieux P."/>
            <person name="Thoren M.H."/>
            <person name="Johannesson H."/>
        </authorList>
    </citation>
    <scope>NUCLEOTIDE SEQUENCE</scope>
    <source>
        <strain evidence="11">CBS 958.72</strain>
    </source>
</reference>
<dbReference type="PANTHER" id="PTHR14089">
    <property type="entry name" value="PRE-MRNA-SPLICING FACTOR RBM22"/>
    <property type="match status" value="1"/>
</dbReference>
<feature type="region of interest" description="Disordered" evidence="8">
    <location>
        <begin position="350"/>
        <end position="473"/>
    </location>
</feature>
<dbReference type="InterPro" id="IPR048892">
    <property type="entry name" value="Nrd1_Seb1_dom2"/>
</dbReference>
<keyword evidence="2" id="KW-0597">Phosphoprotein</keyword>
<evidence type="ECO:0000256" key="7">
    <source>
        <dbReference type="PROSITE-ProRule" id="PRU00176"/>
    </source>
</evidence>
<dbReference type="PROSITE" id="PS50102">
    <property type="entry name" value="RRM"/>
    <property type="match status" value="1"/>
</dbReference>
<feature type="compositionally biased region" description="Basic and acidic residues" evidence="8">
    <location>
        <begin position="697"/>
        <end position="712"/>
    </location>
</feature>
<evidence type="ECO:0000259" key="10">
    <source>
        <dbReference type="PROSITE" id="PS51391"/>
    </source>
</evidence>
<gene>
    <name evidence="11" type="ORF">B0T24DRAFT_336919</name>
</gene>
<dbReference type="PROSITE" id="PS51391">
    <property type="entry name" value="CID"/>
    <property type="match status" value="1"/>
</dbReference>
<feature type="domain" description="RRM" evidence="9">
    <location>
        <begin position="493"/>
        <end position="551"/>
    </location>
</feature>
<evidence type="ECO:0000256" key="8">
    <source>
        <dbReference type="SAM" id="MobiDB-lite"/>
    </source>
</evidence>
<evidence type="ECO:0000259" key="9">
    <source>
        <dbReference type="PROSITE" id="PS50102"/>
    </source>
</evidence>
<keyword evidence="4 7" id="KW-0694">RNA-binding</keyword>
<dbReference type="InterPro" id="IPR039171">
    <property type="entry name" value="Cwc2/Slt11"/>
</dbReference>
<dbReference type="InterPro" id="IPR008942">
    <property type="entry name" value="ENTH_VHS"/>
</dbReference>
<feature type="compositionally biased region" description="Basic and acidic residues" evidence="8">
    <location>
        <begin position="433"/>
        <end position="453"/>
    </location>
</feature>
<name>A0AAE0K983_9PEZI</name>
<dbReference type="Proteomes" id="UP001287356">
    <property type="component" value="Unassembled WGS sequence"/>
</dbReference>
<dbReference type="PANTHER" id="PTHR14089:SF2">
    <property type="entry name" value="PRE-MRNA-SPLICING FACTOR CWC2"/>
    <property type="match status" value="1"/>
</dbReference>
<comment type="caution">
    <text evidence="11">The sequence shown here is derived from an EMBL/GenBank/DDBJ whole genome shotgun (WGS) entry which is preliminary data.</text>
</comment>
<feature type="compositionally biased region" description="Basic and acidic residues" evidence="8">
    <location>
        <begin position="373"/>
        <end position="388"/>
    </location>
</feature>
<protein>
    <recommendedName>
        <fullName evidence="13">RNA binding protein Nrd1</fullName>
    </recommendedName>
</protein>
<dbReference type="GO" id="GO:0017070">
    <property type="term" value="F:U6 snRNA binding"/>
    <property type="evidence" value="ECO:0007669"/>
    <property type="project" value="TreeGrafter"/>
</dbReference>
<dbReference type="GO" id="GO:0071006">
    <property type="term" value="C:U2-type catalytic step 1 spliceosome"/>
    <property type="evidence" value="ECO:0007669"/>
    <property type="project" value="TreeGrafter"/>
</dbReference>
<feature type="compositionally biased region" description="Basic and acidic residues" evidence="8">
    <location>
        <begin position="662"/>
        <end position="673"/>
    </location>
</feature>
<dbReference type="EMBL" id="JAULSN010000005">
    <property type="protein sequence ID" value="KAK3371765.1"/>
    <property type="molecule type" value="Genomic_DNA"/>
</dbReference>
<dbReference type="FunFam" id="3.30.70.330:FF:000397">
    <property type="entry name" value="RNA binding protein Nrd1"/>
    <property type="match status" value="1"/>
</dbReference>
<dbReference type="InterPro" id="IPR035979">
    <property type="entry name" value="RBD_domain_sf"/>
</dbReference>
<evidence type="ECO:0000256" key="4">
    <source>
        <dbReference type="ARBA" id="ARBA00022884"/>
    </source>
</evidence>
<dbReference type="GO" id="GO:0006369">
    <property type="term" value="P:termination of RNA polymerase II transcription"/>
    <property type="evidence" value="ECO:0007669"/>
    <property type="project" value="UniProtKB-ARBA"/>
</dbReference>
<evidence type="ECO:0000256" key="6">
    <source>
        <dbReference type="ARBA" id="ARBA00023242"/>
    </source>
</evidence>
<dbReference type="SUPFAM" id="SSF48464">
    <property type="entry name" value="ENTH/VHS domain"/>
    <property type="match status" value="1"/>
</dbReference>
<dbReference type="GO" id="GO:0036002">
    <property type="term" value="F:pre-mRNA binding"/>
    <property type="evidence" value="ECO:0007669"/>
    <property type="project" value="TreeGrafter"/>
</dbReference>
<keyword evidence="3" id="KW-0747">Spliceosome</keyword>
<reference evidence="11" key="1">
    <citation type="journal article" date="2023" name="Mol. Phylogenet. Evol.">
        <title>Genome-scale phylogeny and comparative genomics of the fungal order Sordariales.</title>
        <authorList>
            <person name="Hensen N."/>
            <person name="Bonometti L."/>
            <person name="Westerberg I."/>
            <person name="Brannstrom I.O."/>
            <person name="Guillou S."/>
            <person name="Cros-Aarteil S."/>
            <person name="Calhoun S."/>
            <person name="Haridas S."/>
            <person name="Kuo A."/>
            <person name="Mondo S."/>
            <person name="Pangilinan J."/>
            <person name="Riley R."/>
            <person name="LaButti K."/>
            <person name="Andreopoulos B."/>
            <person name="Lipzen A."/>
            <person name="Chen C."/>
            <person name="Yan M."/>
            <person name="Daum C."/>
            <person name="Ng V."/>
            <person name="Clum A."/>
            <person name="Steindorff A."/>
            <person name="Ohm R.A."/>
            <person name="Martin F."/>
            <person name="Silar P."/>
            <person name="Natvig D.O."/>
            <person name="Lalanne C."/>
            <person name="Gautier V."/>
            <person name="Ament-Velasquez S.L."/>
            <person name="Kruys A."/>
            <person name="Hutchinson M.I."/>
            <person name="Powell A.J."/>
            <person name="Barry K."/>
            <person name="Miller A.N."/>
            <person name="Grigoriev I.V."/>
            <person name="Debuchy R."/>
            <person name="Gladieux P."/>
            <person name="Hiltunen Thoren M."/>
            <person name="Johannesson H."/>
        </authorList>
    </citation>
    <scope>NUCLEOTIDE SEQUENCE</scope>
    <source>
        <strain evidence="11">CBS 958.72</strain>
    </source>
</reference>
<keyword evidence="12" id="KW-1185">Reference proteome</keyword>
<accession>A0AAE0K983</accession>
<evidence type="ECO:0000256" key="1">
    <source>
        <dbReference type="ARBA" id="ARBA00004123"/>
    </source>
</evidence>
<dbReference type="GO" id="GO:0008380">
    <property type="term" value="P:RNA splicing"/>
    <property type="evidence" value="ECO:0007669"/>
    <property type="project" value="UniProtKB-KW"/>
</dbReference>
<dbReference type="SMART" id="SM00582">
    <property type="entry name" value="RPR"/>
    <property type="match status" value="1"/>
</dbReference>
<dbReference type="Gene3D" id="1.25.40.90">
    <property type="match status" value="1"/>
</dbReference>
<dbReference type="SUPFAM" id="SSF54928">
    <property type="entry name" value="RNA-binding domain, RBD"/>
    <property type="match status" value="1"/>
</dbReference>
<evidence type="ECO:0000313" key="11">
    <source>
        <dbReference type="EMBL" id="KAK3371765.1"/>
    </source>
</evidence>
<dbReference type="FunFam" id="1.25.40.90:FF:000026">
    <property type="entry name" value="RNA binding protein Nrd1"/>
    <property type="match status" value="1"/>
</dbReference>
<comment type="subcellular location">
    <subcellularLocation>
        <location evidence="1">Nucleus</location>
    </subcellularLocation>
</comment>
<evidence type="ECO:0000313" key="12">
    <source>
        <dbReference type="Proteomes" id="UP001287356"/>
    </source>
</evidence>
<dbReference type="InterPro" id="IPR000504">
    <property type="entry name" value="RRM_dom"/>
</dbReference>
<feature type="compositionally biased region" description="Basic residues" evidence="8">
    <location>
        <begin position="683"/>
        <end position="695"/>
    </location>
</feature>
<dbReference type="CDD" id="cd16984">
    <property type="entry name" value="CID_Nrd1_like"/>
    <property type="match status" value="1"/>
</dbReference>
<evidence type="ECO:0000256" key="2">
    <source>
        <dbReference type="ARBA" id="ARBA00022553"/>
    </source>
</evidence>
<proteinExistence type="predicted"/>
<dbReference type="GO" id="GO:0000974">
    <property type="term" value="C:Prp19 complex"/>
    <property type="evidence" value="ECO:0007669"/>
    <property type="project" value="TreeGrafter"/>
</dbReference>
<dbReference type="SMART" id="SM00360">
    <property type="entry name" value="RRM"/>
    <property type="match status" value="1"/>
</dbReference>
<feature type="compositionally biased region" description="Basic residues" evidence="8">
    <location>
        <begin position="392"/>
        <end position="402"/>
    </location>
</feature>
<evidence type="ECO:0008006" key="13">
    <source>
        <dbReference type="Google" id="ProtNLM"/>
    </source>
</evidence>
<organism evidence="11 12">
    <name type="scientific">Lasiosphaeria ovina</name>
    <dbReference type="NCBI Taxonomy" id="92902"/>
    <lineage>
        <taxon>Eukaryota</taxon>
        <taxon>Fungi</taxon>
        <taxon>Dikarya</taxon>
        <taxon>Ascomycota</taxon>
        <taxon>Pezizomycotina</taxon>
        <taxon>Sordariomycetes</taxon>
        <taxon>Sordariomycetidae</taxon>
        <taxon>Sordariales</taxon>
        <taxon>Lasiosphaeriaceae</taxon>
        <taxon>Lasiosphaeria</taxon>
    </lineage>
</organism>
<evidence type="ECO:0000256" key="5">
    <source>
        <dbReference type="ARBA" id="ARBA00023187"/>
    </source>
</evidence>
<dbReference type="GO" id="GO:0031124">
    <property type="term" value="P:mRNA 3'-end processing"/>
    <property type="evidence" value="ECO:0007669"/>
    <property type="project" value="UniProtKB-ARBA"/>
</dbReference>
<dbReference type="GO" id="GO:0071007">
    <property type="term" value="C:U2-type catalytic step 2 spliceosome"/>
    <property type="evidence" value="ECO:0007669"/>
    <property type="project" value="TreeGrafter"/>
</dbReference>
<keyword evidence="6" id="KW-0539">Nucleus</keyword>
<dbReference type="Pfam" id="PF04818">
    <property type="entry name" value="CID"/>
    <property type="match status" value="1"/>
</dbReference>
<dbReference type="GO" id="GO:0031126">
    <property type="term" value="P:sno(s)RNA 3'-end processing"/>
    <property type="evidence" value="ECO:0007669"/>
    <property type="project" value="UniProtKB-ARBA"/>
</dbReference>
<dbReference type="Pfam" id="PF00076">
    <property type="entry name" value="RRM_1"/>
    <property type="match status" value="1"/>
</dbReference>
<feature type="domain" description="CID" evidence="10">
    <location>
        <begin position="1"/>
        <end position="154"/>
    </location>
</feature>
<feature type="region of interest" description="Disordered" evidence="8">
    <location>
        <begin position="140"/>
        <end position="190"/>
    </location>
</feature>
<dbReference type="Pfam" id="PF21380">
    <property type="entry name" value="Nrd1-Seb1_dom2"/>
    <property type="match status" value="1"/>
</dbReference>
<feature type="region of interest" description="Disordered" evidence="8">
    <location>
        <begin position="599"/>
        <end position="721"/>
    </location>
</feature>
<dbReference type="InterPro" id="IPR006569">
    <property type="entry name" value="CID_dom"/>
</dbReference>
<keyword evidence="3" id="KW-0507">mRNA processing</keyword>
<evidence type="ECO:0000256" key="3">
    <source>
        <dbReference type="ARBA" id="ARBA00022728"/>
    </source>
</evidence>
<dbReference type="AlphaFoldDB" id="A0AAE0K983"/>
<keyword evidence="5" id="KW-0508">mRNA splicing</keyword>